<dbReference type="InterPro" id="IPR000073">
    <property type="entry name" value="AB_hydrolase_1"/>
</dbReference>
<dbReference type="InterPro" id="IPR022742">
    <property type="entry name" value="Hydrolase_4"/>
</dbReference>
<evidence type="ECO:0000313" key="3">
    <source>
        <dbReference type="Proteomes" id="UP000199017"/>
    </source>
</evidence>
<organism evidence="2 3">
    <name type="scientific">Alteribacillus bidgolensis</name>
    <dbReference type="NCBI Taxonomy" id="930129"/>
    <lineage>
        <taxon>Bacteria</taxon>
        <taxon>Bacillati</taxon>
        <taxon>Bacillota</taxon>
        <taxon>Bacilli</taxon>
        <taxon>Bacillales</taxon>
        <taxon>Bacillaceae</taxon>
        <taxon>Alteribacillus</taxon>
    </lineage>
</organism>
<evidence type="ECO:0000313" key="2">
    <source>
        <dbReference type="EMBL" id="SDI61071.1"/>
    </source>
</evidence>
<protein>
    <submittedName>
        <fullName evidence="2">Pimeloyl-ACP methyl ester carboxylesterase</fullName>
    </submittedName>
</protein>
<dbReference type="SUPFAM" id="SSF53474">
    <property type="entry name" value="alpha/beta-Hydrolases"/>
    <property type="match status" value="1"/>
</dbReference>
<dbReference type="InterPro" id="IPR029058">
    <property type="entry name" value="AB_hydrolase_fold"/>
</dbReference>
<dbReference type="Gene3D" id="3.40.50.1820">
    <property type="entry name" value="alpha/beta hydrolase"/>
    <property type="match status" value="1"/>
</dbReference>
<sequence>MPFFSSQGATLHYQVWGRGLPLYFIHPPSMGAATFMEQRDLAHEFQVVLMDARGHSFSSDGAGTLSISEWAVDLLNLANERGHKKIVLCGYSSGSSVALEFALNWPDRTAGIILVGAFPEVCTTLLRKEFETGIWIAKNEWNVMLAQMLSYSNSKEASHREAIAETVKGTNPSLLQSLYESGLYFNCTWRLPQLQVPTLLVYGSRDWYVHYYQYLFYKYALKAPKDVVLVGSVGHQVPTLEPDAYNAVVKRCVNDLQSKDSSLLPY</sequence>
<dbReference type="Proteomes" id="UP000199017">
    <property type="component" value="Unassembled WGS sequence"/>
</dbReference>
<dbReference type="InterPro" id="IPR050228">
    <property type="entry name" value="Carboxylesterase_BioH"/>
</dbReference>
<dbReference type="STRING" id="930129.SAMN05216352_109147"/>
<reference evidence="2 3" key="1">
    <citation type="submission" date="2016-10" db="EMBL/GenBank/DDBJ databases">
        <authorList>
            <person name="de Groot N.N."/>
        </authorList>
    </citation>
    <scope>NUCLEOTIDE SEQUENCE [LARGE SCALE GENOMIC DNA]</scope>
    <source>
        <strain evidence="3">P4B,CCM 7963,CECT 7998,DSM 25260,IBRC-M 10614,KCTC 13821</strain>
    </source>
</reference>
<evidence type="ECO:0000259" key="1">
    <source>
        <dbReference type="Pfam" id="PF12146"/>
    </source>
</evidence>
<proteinExistence type="predicted"/>
<accession>A0A1G8LZD6</accession>
<feature type="domain" description="Serine aminopeptidase S33" evidence="1">
    <location>
        <begin position="42"/>
        <end position="237"/>
    </location>
</feature>
<dbReference type="RefSeq" id="WP_091586521.1">
    <property type="nucleotide sequence ID" value="NZ_FNDU01000009.1"/>
</dbReference>
<dbReference type="AlphaFoldDB" id="A0A1G8LZD6"/>
<dbReference type="PRINTS" id="PR00111">
    <property type="entry name" value="ABHYDROLASE"/>
</dbReference>
<dbReference type="Pfam" id="PF12146">
    <property type="entry name" value="Hydrolase_4"/>
    <property type="match status" value="1"/>
</dbReference>
<dbReference type="PANTHER" id="PTHR43194">
    <property type="entry name" value="HYDROLASE ALPHA/BETA FOLD FAMILY"/>
    <property type="match status" value="1"/>
</dbReference>
<gene>
    <name evidence="2" type="ORF">SAMN05216352_109147</name>
</gene>
<keyword evidence="3" id="KW-1185">Reference proteome</keyword>
<dbReference type="EMBL" id="FNDU01000009">
    <property type="protein sequence ID" value="SDI61071.1"/>
    <property type="molecule type" value="Genomic_DNA"/>
</dbReference>
<dbReference type="PANTHER" id="PTHR43194:SF2">
    <property type="entry name" value="PEROXISOMAL MEMBRANE PROTEIN LPX1"/>
    <property type="match status" value="1"/>
</dbReference>
<dbReference type="OrthoDB" id="9805423at2"/>
<name>A0A1G8LZD6_9BACI</name>